<comment type="caution">
    <text evidence="2">The sequence shown here is derived from an EMBL/GenBank/DDBJ whole genome shotgun (WGS) entry which is preliminary data.</text>
</comment>
<protein>
    <submittedName>
        <fullName evidence="2">Uncharacterized protein</fullName>
    </submittedName>
</protein>
<accession>A0ABD1TL62</accession>
<gene>
    <name evidence="2" type="ORF">Adt_19014</name>
</gene>
<dbReference type="EMBL" id="JBFOLK010000005">
    <property type="protein sequence ID" value="KAL2513414.1"/>
    <property type="molecule type" value="Genomic_DNA"/>
</dbReference>
<keyword evidence="3" id="KW-1185">Reference proteome</keyword>
<name>A0ABD1TL62_9LAMI</name>
<sequence>MENPHRTDPNAPDRPPKPSDIPLNMTGQPPTSFPSPHTRLTPLESGLTPQHSLPCAATLGLNPSEAATFSTGCASVGPPPVGSPSAVGQFEESFDGQRLAPAILETSHTRGSLHTHVSTYGSYSVFPSHAPNCTELSPALDVQSDAAHPPPSSIAARTAGPATSGLQAAPSLAQFSDAPTRATTTSTHLLDPRIEEFPIPAADTRPSMPGPQALQSAPTQQSNLGVSGSDGLPLNQTLEPIEAPNPIAAVAKDATLPAPSAPSACACGTPAGPAASPSSYFFRPSPFAYFYSSYCSGPSCILPRSSACTK</sequence>
<dbReference type="Proteomes" id="UP001604336">
    <property type="component" value="Unassembled WGS sequence"/>
</dbReference>
<evidence type="ECO:0000313" key="2">
    <source>
        <dbReference type="EMBL" id="KAL2513414.1"/>
    </source>
</evidence>
<evidence type="ECO:0000313" key="3">
    <source>
        <dbReference type="Proteomes" id="UP001604336"/>
    </source>
</evidence>
<proteinExistence type="predicted"/>
<feature type="region of interest" description="Disordered" evidence="1">
    <location>
        <begin position="1"/>
        <end position="51"/>
    </location>
</feature>
<reference evidence="3" key="1">
    <citation type="submission" date="2024-07" db="EMBL/GenBank/DDBJ databases">
        <title>Two chromosome-level genome assemblies of Korean endemic species Abeliophyllum distichum and Forsythia ovata (Oleaceae).</title>
        <authorList>
            <person name="Jang H."/>
        </authorList>
    </citation>
    <scope>NUCLEOTIDE SEQUENCE [LARGE SCALE GENOMIC DNA]</scope>
</reference>
<feature type="region of interest" description="Disordered" evidence="1">
    <location>
        <begin position="142"/>
        <end position="227"/>
    </location>
</feature>
<evidence type="ECO:0000256" key="1">
    <source>
        <dbReference type="SAM" id="MobiDB-lite"/>
    </source>
</evidence>
<feature type="compositionally biased region" description="Polar residues" evidence="1">
    <location>
        <begin position="213"/>
        <end position="226"/>
    </location>
</feature>
<organism evidence="2 3">
    <name type="scientific">Abeliophyllum distichum</name>
    <dbReference type="NCBI Taxonomy" id="126358"/>
    <lineage>
        <taxon>Eukaryota</taxon>
        <taxon>Viridiplantae</taxon>
        <taxon>Streptophyta</taxon>
        <taxon>Embryophyta</taxon>
        <taxon>Tracheophyta</taxon>
        <taxon>Spermatophyta</taxon>
        <taxon>Magnoliopsida</taxon>
        <taxon>eudicotyledons</taxon>
        <taxon>Gunneridae</taxon>
        <taxon>Pentapetalae</taxon>
        <taxon>asterids</taxon>
        <taxon>lamiids</taxon>
        <taxon>Lamiales</taxon>
        <taxon>Oleaceae</taxon>
        <taxon>Forsythieae</taxon>
        <taxon>Abeliophyllum</taxon>
    </lineage>
</organism>
<dbReference type="AlphaFoldDB" id="A0ABD1TL62"/>